<dbReference type="PROSITE" id="PS51986">
    <property type="entry name" value="GS_BETA_GRASP"/>
    <property type="match status" value="1"/>
</dbReference>
<sequence>MFSGILRKSGQKLLGQLQQKTRTTFATSSKLRAGYALEWSTNAKFNKLVLDKYMCLPTPDCKCQVKYIWIDGTGENLRGKTRTLDFVPSCYEEVPKWSYDGSSCFQAHGEDTDIFLIPVAMYKDPFRRGNNKLVLCETYDKDLQPTSTNHRAACADAVRKICKHEPQFGLEQEYQLMDADHRPLGWPAMRGEPEVTGLCYCGVGSNNVVGRDIVEAHYRACLYAGLDIAGSNAEVTYGQWEFQIGVSDGIKGPDDLWMGRFILNRMAEEFGVWISYHPKLFPNWNGAGCHTNFSTKEMRDDGGLKVIEECICKLSKRHKEHMKRYDPKCGEYNKLRLTGLHETSSMDVFTHAVGNRSSSVRIHRETVAKKKGYFEDRRPSSNCDPYAVCDAIVRTCYLDEC</sequence>
<evidence type="ECO:0000313" key="10">
    <source>
        <dbReference type="RefSeq" id="XP_017782214.1"/>
    </source>
</evidence>
<name>A0ABM1N5W4_NICVS</name>
<dbReference type="EC" id="6.3.1.2" evidence="1"/>
<dbReference type="InterPro" id="IPR008146">
    <property type="entry name" value="Gln_synth_cat_dom"/>
</dbReference>
<dbReference type="Pfam" id="PF00120">
    <property type="entry name" value="Gln-synt_C"/>
    <property type="match status" value="1"/>
</dbReference>
<dbReference type="GeneID" id="108566707"/>
<dbReference type="RefSeq" id="XP_017782214.1">
    <property type="nucleotide sequence ID" value="XM_017926725.1"/>
</dbReference>
<gene>
    <name evidence="10" type="primary">LOC108566707</name>
</gene>
<dbReference type="Gene3D" id="3.10.20.70">
    <property type="entry name" value="Glutamine synthetase, N-terminal domain"/>
    <property type="match status" value="1"/>
</dbReference>
<dbReference type="InterPro" id="IPR036651">
    <property type="entry name" value="Gln_synt_N_sf"/>
</dbReference>
<dbReference type="Proteomes" id="UP000695000">
    <property type="component" value="Unplaced"/>
</dbReference>
<evidence type="ECO:0000256" key="4">
    <source>
        <dbReference type="ARBA" id="ARBA00022840"/>
    </source>
</evidence>
<proteinExistence type="inferred from homology"/>
<feature type="domain" description="GS catalytic" evidence="8">
    <location>
        <begin position="150"/>
        <end position="401"/>
    </location>
</feature>
<evidence type="ECO:0000256" key="5">
    <source>
        <dbReference type="PROSITE-ProRule" id="PRU01330"/>
    </source>
</evidence>
<evidence type="ECO:0000313" key="9">
    <source>
        <dbReference type="Proteomes" id="UP000695000"/>
    </source>
</evidence>
<organism evidence="9 10">
    <name type="scientific">Nicrophorus vespilloides</name>
    <name type="common">Boreal carrion beetle</name>
    <dbReference type="NCBI Taxonomy" id="110193"/>
    <lineage>
        <taxon>Eukaryota</taxon>
        <taxon>Metazoa</taxon>
        <taxon>Ecdysozoa</taxon>
        <taxon>Arthropoda</taxon>
        <taxon>Hexapoda</taxon>
        <taxon>Insecta</taxon>
        <taxon>Pterygota</taxon>
        <taxon>Neoptera</taxon>
        <taxon>Endopterygota</taxon>
        <taxon>Coleoptera</taxon>
        <taxon>Polyphaga</taxon>
        <taxon>Staphyliniformia</taxon>
        <taxon>Silphidae</taxon>
        <taxon>Nicrophorinae</taxon>
        <taxon>Nicrophorus</taxon>
    </lineage>
</organism>
<evidence type="ECO:0000256" key="6">
    <source>
        <dbReference type="RuleBase" id="RU000384"/>
    </source>
</evidence>
<comment type="similarity">
    <text evidence="5 6">Belongs to the glutamine synthetase family.</text>
</comment>
<keyword evidence="3" id="KW-0547">Nucleotide-binding</keyword>
<dbReference type="PANTHER" id="PTHR20852:SF44">
    <property type="entry name" value="GLUTAMINE SYNTHETASE 1, MITOCHONDRIAL"/>
    <property type="match status" value="1"/>
</dbReference>
<dbReference type="InterPro" id="IPR014746">
    <property type="entry name" value="Gln_synth/guanido_kin_cat_dom"/>
</dbReference>
<evidence type="ECO:0000259" key="8">
    <source>
        <dbReference type="PROSITE" id="PS51987"/>
    </source>
</evidence>
<dbReference type="SUPFAM" id="SSF55931">
    <property type="entry name" value="Glutamine synthetase/guanido kinase"/>
    <property type="match status" value="1"/>
</dbReference>
<protein>
    <recommendedName>
        <fullName evidence="1">glutamine synthetase</fullName>
        <ecNumber evidence="1">6.3.1.2</ecNumber>
    </recommendedName>
</protein>
<dbReference type="InterPro" id="IPR050292">
    <property type="entry name" value="Glutamine_Synthetase"/>
</dbReference>
<dbReference type="PANTHER" id="PTHR20852">
    <property type="entry name" value="GLUTAMINE SYNTHETASE"/>
    <property type="match status" value="1"/>
</dbReference>
<evidence type="ECO:0000256" key="2">
    <source>
        <dbReference type="ARBA" id="ARBA00022598"/>
    </source>
</evidence>
<keyword evidence="4" id="KW-0067">ATP-binding</keyword>
<evidence type="ECO:0000256" key="1">
    <source>
        <dbReference type="ARBA" id="ARBA00012937"/>
    </source>
</evidence>
<feature type="domain" description="GS beta-grasp" evidence="7">
    <location>
        <begin position="63"/>
        <end position="143"/>
    </location>
</feature>
<accession>A0ABM1N5W4</accession>
<keyword evidence="9" id="KW-1185">Reference proteome</keyword>
<dbReference type="InterPro" id="IPR008147">
    <property type="entry name" value="Gln_synt_N"/>
</dbReference>
<dbReference type="Gene3D" id="3.30.590.10">
    <property type="entry name" value="Glutamine synthetase/guanido kinase, catalytic domain"/>
    <property type="match status" value="1"/>
</dbReference>
<evidence type="ECO:0000259" key="7">
    <source>
        <dbReference type="PROSITE" id="PS51986"/>
    </source>
</evidence>
<dbReference type="PROSITE" id="PS51987">
    <property type="entry name" value="GS_CATALYTIC"/>
    <property type="match status" value="1"/>
</dbReference>
<reference evidence="10" key="1">
    <citation type="submission" date="2025-08" db="UniProtKB">
        <authorList>
            <consortium name="RefSeq"/>
        </authorList>
    </citation>
    <scope>IDENTIFICATION</scope>
    <source>
        <tissue evidence="10">Whole Larva</tissue>
    </source>
</reference>
<keyword evidence="2" id="KW-0436">Ligase</keyword>
<dbReference type="SMART" id="SM01230">
    <property type="entry name" value="Gln-synt_C"/>
    <property type="match status" value="1"/>
</dbReference>
<dbReference type="SUPFAM" id="SSF54368">
    <property type="entry name" value="Glutamine synthetase, N-terminal domain"/>
    <property type="match status" value="1"/>
</dbReference>
<evidence type="ECO:0000256" key="3">
    <source>
        <dbReference type="ARBA" id="ARBA00022741"/>
    </source>
</evidence>